<evidence type="ECO:0000313" key="2">
    <source>
        <dbReference type="EMBL" id="AWO98525.1"/>
    </source>
</evidence>
<reference evidence="2 3" key="1">
    <citation type="submission" date="2017-12" db="EMBL/GenBank/DDBJ databases">
        <title>Integrating genomic resources of turbot (Scophthalmus maximus) in depth evaluation of genetic and physical mapping variation across individuals.</title>
        <authorList>
            <person name="Martinez P."/>
        </authorList>
    </citation>
    <scope>NUCLEOTIDE SEQUENCE [LARGE SCALE GENOMIC DNA]</scope>
</reference>
<evidence type="ECO:0000313" key="3">
    <source>
        <dbReference type="Proteomes" id="UP000246464"/>
    </source>
</evidence>
<accession>A0A2U9B3Y8</accession>
<evidence type="ECO:0000256" key="1">
    <source>
        <dbReference type="SAM" id="MobiDB-lite"/>
    </source>
</evidence>
<proteinExistence type="predicted"/>
<dbReference type="EMBL" id="CP026245">
    <property type="protein sequence ID" value="AWO98525.1"/>
    <property type="molecule type" value="Genomic_DNA"/>
</dbReference>
<keyword evidence="3" id="KW-1185">Reference proteome</keyword>
<sequence length="104" mass="11504">MPHLHPLAVQVCKSFHDAEHSLARAGEGVMGKDGNSVKEKMMKWIRGKGGREAGCGRKRQKPKERRGCCSAVDQKIRQRGSEPGAFAQYKVVKLETEAVMINIS</sequence>
<feature type="region of interest" description="Disordered" evidence="1">
    <location>
        <begin position="49"/>
        <end position="72"/>
    </location>
</feature>
<protein>
    <submittedName>
        <fullName evidence="2">Uncharacterized protein</fullName>
    </submittedName>
</protein>
<organism evidence="2 3">
    <name type="scientific">Scophthalmus maximus</name>
    <name type="common">Turbot</name>
    <name type="synonym">Psetta maxima</name>
    <dbReference type="NCBI Taxonomy" id="52904"/>
    <lineage>
        <taxon>Eukaryota</taxon>
        <taxon>Metazoa</taxon>
        <taxon>Chordata</taxon>
        <taxon>Craniata</taxon>
        <taxon>Vertebrata</taxon>
        <taxon>Euteleostomi</taxon>
        <taxon>Actinopterygii</taxon>
        <taxon>Neopterygii</taxon>
        <taxon>Teleostei</taxon>
        <taxon>Neoteleostei</taxon>
        <taxon>Acanthomorphata</taxon>
        <taxon>Carangaria</taxon>
        <taxon>Pleuronectiformes</taxon>
        <taxon>Pleuronectoidei</taxon>
        <taxon>Scophthalmidae</taxon>
        <taxon>Scophthalmus</taxon>
    </lineage>
</organism>
<gene>
    <name evidence="2" type="ORF">SMAX5B_008450</name>
</gene>
<dbReference type="AlphaFoldDB" id="A0A2U9B3Y8"/>
<name>A0A2U9B3Y8_SCOMX</name>
<dbReference type="Proteomes" id="UP000246464">
    <property type="component" value="Chromosome 3"/>
</dbReference>